<name>A0A9E7BYY9_9ACTN</name>
<dbReference type="Proteomes" id="UP001162834">
    <property type="component" value="Chromosome"/>
</dbReference>
<dbReference type="RefSeq" id="WP_259314407.1">
    <property type="nucleotide sequence ID" value="NZ_CP087164.1"/>
</dbReference>
<gene>
    <name evidence="1" type="ORF">DSM104329_01122</name>
</gene>
<keyword evidence="2" id="KW-1185">Reference proteome</keyword>
<dbReference type="PANTHER" id="PTHR31891">
    <property type="entry name" value="FORMAMIDASE C869.04-RELATED"/>
    <property type="match status" value="1"/>
</dbReference>
<protein>
    <recommendedName>
        <fullName evidence="3">Acetamidase</fullName>
    </recommendedName>
</protein>
<dbReference type="SUPFAM" id="SSF141130">
    <property type="entry name" value="Acetamidase/Formamidase-like"/>
    <property type="match status" value="1"/>
</dbReference>
<evidence type="ECO:0000313" key="2">
    <source>
        <dbReference type="Proteomes" id="UP001162834"/>
    </source>
</evidence>
<dbReference type="EMBL" id="CP087164">
    <property type="protein sequence ID" value="UGS34740.1"/>
    <property type="molecule type" value="Genomic_DNA"/>
</dbReference>
<sequence>MSLAETAREIRTENYSYAFSPYPEPIARVASGELLDIFTDDAFESRVQSVDDLPSKVLTDPYLNPQTGPIFVEGAEPGDTLCVEILEIAPERDFVASAHIPYFGGLTGTAATAMLNEPLPERVFIYPLRDGFVEMPHGVRIPYAPFLGTIGTAPLFEAISSLTPGPFGGNMDVADVCAGNVVRLPVRVEGAYFYTGDAHAAQGDGELCGVACEMTARVRLRLTVEKGTAAPWPRIVSPGQLMSVGSARPMEDAARIAYHDLLTWLEADYGWDRWEAYQLLTQAGRVRLGNMVDPQYSVVAKIDRELAEAARSGRGGDGVR</sequence>
<evidence type="ECO:0000313" key="1">
    <source>
        <dbReference type="EMBL" id="UGS34740.1"/>
    </source>
</evidence>
<proteinExistence type="predicted"/>
<dbReference type="GO" id="GO:0016811">
    <property type="term" value="F:hydrolase activity, acting on carbon-nitrogen (but not peptide) bonds, in linear amides"/>
    <property type="evidence" value="ECO:0007669"/>
    <property type="project" value="InterPro"/>
</dbReference>
<dbReference type="KEGG" id="sbae:DSM104329_01122"/>
<dbReference type="Pfam" id="PF03069">
    <property type="entry name" value="FmdA_AmdA"/>
    <property type="match status" value="2"/>
</dbReference>
<dbReference type="Gene3D" id="3.10.28.20">
    <property type="entry name" value="Acetamidase/Formamidase-like domains"/>
    <property type="match status" value="1"/>
</dbReference>
<dbReference type="InterPro" id="IPR004304">
    <property type="entry name" value="FmdA_AmdA"/>
</dbReference>
<accession>A0A9E7BYY9</accession>
<reference evidence="1" key="1">
    <citation type="journal article" date="2022" name="Int. J. Syst. Evol. Microbiol.">
        <title>Pseudomonas aegrilactucae sp. nov. and Pseudomonas morbosilactucae sp. nov., pathogens causing bacterial rot of lettuce in Japan.</title>
        <authorList>
            <person name="Sawada H."/>
            <person name="Fujikawa T."/>
            <person name="Satou M."/>
        </authorList>
    </citation>
    <scope>NUCLEOTIDE SEQUENCE</scope>
    <source>
        <strain evidence="1">0166_1</strain>
    </source>
</reference>
<dbReference type="PANTHER" id="PTHR31891:SF1">
    <property type="entry name" value="FORMAMIDASE C869.04-RELATED"/>
    <property type="match status" value="1"/>
</dbReference>
<organism evidence="1 2">
    <name type="scientific">Capillimicrobium parvum</name>
    <dbReference type="NCBI Taxonomy" id="2884022"/>
    <lineage>
        <taxon>Bacteria</taxon>
        <taxon>Bacillati</taxon>
        <taxon>Actinomycetota</taxon>
        <taxon>Thermoleophilia</taxon>
        <taxon>Solirubrobacterales</taxon>
        <taxon>Capillimicrobiaceae</taxon>
        <taxon>Capillimicrobium</taxon>
    </lineage>
</organism>
<dbReference type="Gene3D" id="2.60.120.580">
    <property type="entry name" value="Acetamidase/Formamidase-like domains"/>
    <property type="match status" value="1"/>
</dbReference>
<dbReference type="AlphaFoldDB" id="A0A9E7BYY9"/>
<evidence type="ECO:0008006" key="3">
    <source>
        <dbReference type="Google" id="ProtNLM"/>
    </source>
</evidence>